<dbReference type="GO" id="GO:0051276">
    <property type="term" value="P:chromosome organization"/>
    <property type="evidence" value="ECO:0007669"/>
    <property type="project" value="InterPro"/>
</dbReference>
<organism evidence="1 2">
    <name type="scientific">Symbiodinium microadriaticum</name>
    <name type="common">Dinoflagellate</name>
    <name type="synonym">Zooxanthella microadriatica</name>
    <dbReference type="NCBI Taxonomy" id="2951"/>
    <lineage>
        <taxon>Eukaryota</taxon>
        <taxon>Sar</taxon>
        <taxon>Alveolata</taxon>
        <taxon>Dinophyceae</taxon>
        <taxon>Suessiales</taxon>
        <taxon>Symbiodiniaceae</taxon>
        <taxon>Symbiodinium</taxon>
    </lineage>
</organism>
<gene>
    <name evidence="1" type="ORF">AK812_SmicGene4561</name>
</gene>
<proteinExistence type="predicted"/>
<protein>
    <submittedName>
        <fullName evidence="1">Uncharacterized protein</fullName>
    </submittedName>
</protein>
<dbReference type="OrthoDB" id="444085at2759"/>
<dbReference type="Pfam" id="PF19060">
    <property type="entry name" value="DVNP"/>
    <property type="match status" value="1"/>
</dbReference>
<evidence type="ECO:0000313" key="2">
    <source>
        <dbReference type="Proteomes" id="UP000186817"/>
    </source>
</evidence>
<dbReference type="EMBL" id="LSRX01000056">
    <property type="protein sequence ID" value="OLQ11685.1"/>
    <property type="molecule type" value="Genomic_DNA"/>
</dbReference>
<accession>A0A1Q9EWB6</accession>
<dbReference type="GO" id="GO:0003677">
    <property type="term" value="F:DNA binding"/>
    <property type="evidence" value="ECO:0007669"/>
    <property type="project" value="InterPro"/>
</dbReference>
<evidence type="ECO:0000313" key="1">
    <source>
        <dbReference type="EMBL" id="OLQ11685.1"/>
    </source>
</evidence>
<dbReference type="InterPro" id="IPR043928">
    <property type="entry name" value="DNVP"/>
</dbReference>
<dbReference type="Proteomes" id="UP000186817">
    <property type="component" value="Unassembled WGS sequence"/>
</dbReference>
<reference evidence="1 2" key="1">
    <citation type="submission" date="2016-02" db="EMBL/GenBank/DDBJ databases">
        <title>Genome analysis of coral dinoflagellate symbionts highlights evolutionary adaptations to a symbiotic lifestyle.</title>
        <authorList>
            <person name="Aranda M."/>
            <person name="Li Y."/>
            <person name="Liew Y.J."/>
            <person name="Baumgarten S."/>
            <person name="Simakov O."/>
            <person name="Wilson M."/>
            <person name="Piel J."/>
            <person name="Ashoor H."/>
            <person name="Bougouffa S."/>
            <person name="Bajic V.B."/>
            <person name="Ryu T."/>
            <person name="Ravasi T."/>
            <person name="Bayer T."/>
            <person name="Micklem G."/>
            <person name="Kim H."/>
            <person name="Bhak J."/>
            <person name="Lajeunesse T.C."/>
            <person name="Voolstra C.R."/>
        </authorList>
    </citation>
    <scope>NUCLEOTIDE SEQUENCE [LARGE SCALE GENOMIC DNA]</scope>
    <source>
        <strain evidence="1 2">CCMP2467</strain>
    </source>
</reference>
<comment type="caution">
    <text evidence="1">The sequence shown here is derived from an EMBL/GenBank/DDBJ whole genome shotgun (WGS) entry which is preliminary data.</text>
</comment>
<keyword evidence="2" id="KW-1185">Reference proteome</keyword>
<name>A0A1Q9EWB6_SYMMI</name>
<sequence>MKLMRKKPAFLLGPLCGTVGGKNTSGHEEADARESCEAQLSAKDWQAGRLREEHENLSNAVGRLSILLEHPERIVVQAGLVIQLCSHFAVMALPMKTAMRKVMKSSAMKAKTTVKAKAMKAMKKKAVSKIATGKRAKSVVFRGSKEKTSGGLAKSQLMKNKRGKVVSKKMHAKGKTIQKFVQQWLDAVMTARKELGIKGFCAVGGKSAQGKALYAKAKALYAA</sequence>
<dbReference type="AlphaFoldDB" id="A0A1Q9EWB6"/>